<evidence type="ECO:0000313" key="2">
    <source>
        <dbReference type="Proteomes" id="UP000026962"/>
    </source>
</evidence>
<evidence type="ECO:0000313" key="1">
    <source>
        <dbReference type="EnsemblPlants" id="OPUNC08G07980.1"/>
    </source>
</evidence>
<dbReference type="EnsemblPlants" id="OPUNC08G07980.1">
    <property type="protein sequence ID" value="OPUNC08G07980.1"/>
    <property type="gene ID" value="OPUNC08G07980"/>
</dbReference>
<organism evidence="1">
    <name type="scientific">Oryza punctata</name>
    <name type="common">Red rice</name>
    <dbReference type="NCBI Taxonomy" id="4537"/>
    <lineage>
        <taxon>Eukaryota</taxon>
        <taxon>Viridiplantae</taxon>
        <taxon>Streptophyta</taxon>
        <taxon>Embryophyta</taxon>
        <taxon>Tracheophyta</taxon>
        <taxon>Spermatophyta</taxon>
        <taxon>Magnoliopsida</taxon>
        <taxon>Liliopsida</taxon>
        <taxon>Poales</taxon>
        <taxon>Poaceae</taxon>
        <taxon>BOP clade</taxon>
        <taxon>Oryzoideae</taxon>
        <taxon>Oryzeae</taxon>
        <taxon>Oryzinae</taxon>
        <taxon>Oryza</taxon>
    </lineage>
</organism>
<name>A0A0E0LT41_ORYPU</name>
<dbReference type="Gramene" id="OPUNC08G07980.1">
    <property type="protein sequence ID" value="OPUNC08G07980.1"/>
    <property type="gene ID" value="OPUNC08G07980"/>
</dbReference>
<sequence>MVAAGTWPERRKVVGIKSVEKRLQHGVLLPISRGFQKLSGNPPLVATSRLLFSSGALAASQRWRLLVSSRAAAPAPPSPTASASLPYCTASPTTPPYFLPSAGAASLSSPVLAPPPFLPLYMLHRAEASSPNPNPRHHKF</sequence>
<proteinExistence type="predicted"/>
<dbReference type="AlphaFoldDB" id="A0A0E0LT41"/>
<accession>A0A0E0LT41</accession>
<protein>
    <submittedName>
        <fullName evidence="1">Uncharacterized protein</fullName>
    </submittedName>
</protein>
<keyword evidence="2" id="KW-1185">Reference proteome</keyword>
<dbReference type="Proteomes" id="UP000026962">
    <property type="component" value="Chromosome 8"/>
</dbReference>
<reference evidence="1" key="1">
    <citation type="submission" date="2015-04" db="UniProtKB">
        <authorList>
            <consortium name="EnsemblPlants"/>
        </authorList>
    </citation>
    <scope>IDENTIFICATION</scope>
</reference>
<dbReference type="HOGENOM" id="CLU_1838405_0_0_1"/>
<reference evidence="1" key="2">
    <citation type="submission" date="2018-05" db="EMBL/GenBank/DDBJ databases">
        <title>OpunRS2 (Oryza punctata Reference Sequence Version 2).</title>
        <authorList>
            <person name="Zhang J."/>
            <person name="Kudrna D."/>
            <person name="Lee S."/>
            <person name="Talag J."/>
            <person name="Welchert J."/>
            <person name="Wing R.A."/>
        </authorList>
    </citation>
    <scope>NUCLEOTIDE SEQUENCE [LARGE SCALE GENOMIC DNA]</scope>
</reference>